<dbReference type="Gene3D" id="2.40.50.100">
    <property type="match status" value="1"/>
</dbReference>
<feature type="region of interest" description="Disordered" evidence="3">
    <location>
        <begin position="393"/>
        <end position="413"/>
    </location>
</feature>
<evidence type="ECO:0000256" key="1">
    <source>
        <dbReference type="ARBA" id="ARBA00009477"/>
    </source>
</evidence>
<evidence type="ECO:0000313" key="7">
    <source>
        <dbReference type="Proteomes" id="UP001484239"/>
    </source>
</evidence>
<proteinExistence type="inferred from homology"/>
<feature type="domain" description="Multidrug resistance protein MdtA-like barrel-sandwich hybrid" evidence="4">
    <location>
        <begin position="59"/>
        <end position="211"/>
    </location>
</feature>
<sequence length="413" mass="43675">MTGLQKGLVGLAVVAVLGTAAAMALRGGSGRGVGVRMEEIQRRDLVATVTASGNIRARRSVDISSDVAARVADLLVQEGDEVEEGDVLLRLDRTQLEAARARAQASVSQAEAQASQQRANLTRQSREYERIRSLWVRDSLLVSRQQVEDAETNLEVARANMDSAEYGVQVAQAALEEAEDRLAKTVFRAPIAGKVTRLNVEVGETVVMGTMNNPGSLILTISDLAVVEVVVQMDETDVPRLALGDSASVEIDAFPDREFTARVTEIGNSAIRPPSSNAAAGQQQAIDFEVVLTLDPTDADLRPDLSATADIVTDLRPAAIAVPIIALTVREDTARAGEGAAAEMEGVFVVENGIASFRRATVGIAGAEYFEVVEGLSEGETVVSGPYQTIRTLQDGDPVQREDGPAGSGPSGD</sequence>
<keyword evidence="7" id="KW-1185">Reference proteome</keyword>
<dbReference type="PANTHER" id="PTHR30469:SF33">
    <property type="entry name" value="SLR1207 PROTEIN"/>
    <property type="match status" value="1"/>
</dbReference>
<dbReference type="Gene3D" id="1.10.287.470">
    <property type="entry name" value="Helix hairpin bin"/>
    <property type="match status" value="1"/>
</dbReference>
<comment type="caution">
    <text evidence="6">The sequence shown here is derived from an EMBL/GenBank/DDBJ whole genome shotgun (WGS) entry which is preliminary data.</text>
</comment>
<keyword evidence="2" id="KW-0175">Coiled coil</keyword>
<dbReference type="Gene3D" id="2.40.420.20">
    <property type="match status" value="1"/>
</dbReference>
<evidence type="ECO:0000256" key="3">
    <source>
        <dbReference type="SAM" id="MobiDB-lite"/>
    </source>
</evidence>
<dbReference type="InterPro" id="IPR058636">
    <property type="entry name" value="Beta-barrel_YknX"/>
</dbReference>
<feature type="domain" description="YknX-like beta-barrel" evidence="5">
    <location>
        <begin position="229"/>
        <end position="311"/>
    </location>
</feature>
<comment type="similarity">
    <text evidence="1">Belongs to the membrane fusion protein (MFP) (TC 8.A.1) family.</text>
</comment>
<organism evidence="6 7">
    <name type="scientific">Gaopeijia maritima</name>
    <dbReference type="NCBI Taxonomy" id="3119007"/>
    <lineage>
        <taxon>Bacteria</taxon>
        <taxon>Pseudomonadati</taxon>
        <taxon>Gemmatimonadota</taxon>
        <taxon>Longimicrobiia</taxon>
        <taxon>Gaopeijiales</taxon>
        <taxon>Gaopeijiaceae</taxon>
        <taxon>Gaopeijia</taxon>
    </lineage>
</organism>
<dbReference type="EMBL" id="JBBHLI010000010">
    <property type="protein sequence ID" value="MEK9502249.1"/>
    <property type="molecule type" value="Genomic_DNA"/>
</dbReference>
<evidence type="ECO:0000256" key="2">
    <source>
        <dbReference type="SAM" id="Coils"/>
    </source>
</evidence>
<name>A0ABU9EDS1_9BACT</name>
<evidence type="ECO:0000259" key="4">
    <source>
        <dbReference type="Pfam" id="PF25917"/>
    </source>
</evidence>
<evidence type="ECO:0000259" key="5">
    <source>
        <dbReference type="Pfam" id="PF25990"/>
    </source>
</evidence>
<accession>A0ABU9EDS1</accession>
<dbReference type="Pfam" id="PF25917">
    <property type="entry name" value="BSH_RND"/>
    <property type="match status" value="1"/>
</dbReference>
<protein>
    <submittedName>
        <fullName evidence="6">Efflux RND transporter periplasmic adaptor subunit</fullName>
    </submittedName>
</protein>
<dbReference type="InterPro" id="IPR006143">
    <property type="entry name" value="RND_pump_MFP"/>
</dbReference>
<dbReference type="Proteomes" id="UP001484239">
    <property type="component" value="Unassembled WGS sequence"/>
</dbReference>
<dbReference type="PANTHER" id="PTHR30469">
    <property type="entry name" value="MULTIDRUG RESISTANCE PROTEIN MDTA"/>
    <property type="match status" value="1"/>
</dbReference>
<dbReference type="Gene3D" id="2.40.30.170">
    <property type="match status" value="1"/>
</dbReference>
<dbReference type="InterPro" id="IPR058625">
    <property type="entry name" value="MdtA-like_BSH"/>
</dbReference>
<evidence type="ECO:0000313" key="6">
    <source>
        <dbReference type="EMBL" id="MEK9502249.1"/>
    </source>
</evidence>
<dbReference type="SUPFAM" id="SSF111369">
    <property type="entry name" value="HlyD-like secretion proteins"/>
    <property type="match status" value="1"/>
</dbReference>
<feature type="coiled-coil region" evidence="2">
    <location>
        <begin position="93"/>
        <end position="181"/>
    </location>
</feature>
<reference evidence="6 7" key="1">
    <citation type="submission" date="2024-02" db="EMBL/GenBank/DDBJ databases">
        <title>A novel Gemmatimonadota bacterium.</title>
        <authorList>
            <person name="Du Z.-J."/>
            <person name="Ye Y.-Q."/>
        </authorList>
    </citation>
    <scope>NUCLEOTIDE SEQUENCE [LARGE SCALE GENOMIC DNA]</scope>
    <source>
        <strain evidence="6 7">DH-20</strain>
    </source>
</reference>
<dbReference type="RefSeq" id="WP_405274488.1">
    <property type="nucleotide sequence ID" value="NZ_CP144380.1"/>
</dbReference>
<dbReference type="Pfam" id="PF25990">
    <property type="entry name" value="Beta-barrel_YknX"/>
    <property type="match status" value="1"/>
</dbReference>
<gene>
    <name evidence="6" type="ORF">WI372_14745</name>
</gene>
<dbReference type="NCBIfam" id="TIGR01730">
    <property type="entry name" value="RND_mfp"/>
    <property type="match status" value="1"/>
</dbReference>